<evidence type="ECO:0000256" key="1">
    <source>
        <dbReference type="ARBA" id="ARBA00023015"/>
    </source>
</evidence>
<evidence type="ECO:0000256" key="2">
    <source>
        <dbReference type="ARBA" id="ARBA00023125"/>
    </source>
</evidence>
<comment type="caution">
    <text evidence="5">The sequence shown here is derived from an EMBL/GenBank/DDBJ whole genome shotgun (WGS) entry which is preliminary data.</text>
</comment>
<gene>
    <name evidence="5" type="ORF">ETP43_00255</name>
</gene>
<dbReference type="Gene3D" id="3.40.50.2300">
    <property type="match status" value="2"/>
</dbReference>
<dbReference type="Gene3D" id="1.10.260.40">
    <property type="entry name" value="lambda repressor-like DNA-binding domains"/>
    <property type="match status" value="1"/>
</dbReference>
<reference evidence="5 6" key="1">
    <citation type="submission" date="2019-01" db="EMBL/GenBank/DDBJ databases">
        <title>Blautia sp. nov. KGMB01111 isolated human feces.</title>
        <authorList>
            <person name="Park J.-E."/>
            <person name="Kim J.-S."/>
            <person name="Park S.-H."/>
        </authorList>
    </citation>
    <scope>NUCLEOTIDE SEQUENCE [LARGE SCALE GENOMIC DNA]</scope>
    <source>
        <strain evidence="5 6">KGMB01111</strain>
    </source>
</reference>
<dbReference type="AlphaFoldDB" id="A0A4V1NRI1"/>
<dbReference type="Pfam" id="PF13377">
    <property type="entry name" value="Peripla_BP_3"/>
    <property type="match status" value="1"/>
</dbReference>
<protein>
    <submittedName>
        <fullName evidence="5">LacI family transcriptional regulator</fullName>
    </submittedName>
</protein>
<evidence type="ECO:0000259" key="4">
    <source>
        <dbReference type="PROSITE" id="PS50932"/>
    </source>
</evidence>
<dbReference type="InterPro" id="IPR028082">
    <property type="entry name" value="Peripla_BP_I"/>
</dbReference>
<name>A0A4V1NRI1_9FIRM</name>
<keyword evidence="2" id="KW-0238">DNA-binding</keyword>
<evidence type="ECO:0000256" key="3">
    <source>
        <dbReference type="ARBA" id="ARBA00023163"/>
    </source>
</evidence>
<dbReference type="PROSITE" id="PS50932">
    <property type="entry name" value="HTH_LACI_2"/>
    <property type="match status" value="1"/>
</dbReference>
<dbReference type="InterPro" id="IPR010982">
    <property type="entry name" value="Lambda_DNA-bd_dom_sf"/>
</dbReference>
<keyword evidence="1" id="KW-0805">Transcription regulation</keyword>
<dbReference type="SUPFAM" id="SSF47413">
    <property type="entry name" value="lambda repressor-like DNA-binding domains"/>
    <property type="match status" value="1"/>
</dbReference>
<sequence>MFKRFKINRCQLNYKNRCDEQTGGFYMNVKSIDIARALGISKSTVSLALNGKPGVSEQTRQEVLACKKQLEEHGVVPPGMFSRQPEQRKRQQIKIVKITNGMKNIQGAELDLWTDVNQVFEKNLQANGYSLGLLYADFREEDQSRMIAECNADDVAGVIIFGTELKQENSPLLDGIRKPLVIYDAAPDIEKYPVILIDNRQGVELAVNELLAKGNTDIQYLCNPLPMYNYLSRRRGFQEIMKQKGLGDASDRIINTGSSIEEVHQMMREYLKTAKLPQAYIMESYHVSMGTIMAMNELNIRIPEDVSLIGIDALPSFLTGGIDMTSIRVPHTERAYWAIQLLLKEIEHPVKEKCKLYTNCVFVDGETVKKR</sequence>
<dbReference type="GO" id="GO:0003700">
    <property type="term" value="F:DNA-binding transcription factor activity"/>
    <property type="evidence" value="ECO:0007669"/>
    <property type="project" value="TreeGrafter"/>
</dbReference>
<dbReference type="InterPro" id="IPR046335">
    <property type="entry name" value="LacI/GalR-like_sensor"/>
</dbReference>
<dbReference type="SMART" id="SM00354">
    <property type="entry name" value="HTH_LACI"/>
    <property type="match status" value="1"/>
</dbReference>
<evidence type="ECO:0000313" key="6">
    <source>
        <dbReference type="Proteomes" id="UP000290106"/>
    </source>
</evidence>
<proteinExistence type="predicted"/>
<feature type="domain" description="HTH lacI-type" evidence="4">
    <location>
        <begin position="29"/>
        <end position="70"/>
    </location>
</feature>
<keyword evidence="3" id="KW-0804">Transcription</keyword>
<dbReference type="CDD" id="cd01392">
    <property type="entry name" value="HTH_LacI"/>
    <property type="match status" value="1"/>
</dbReference>
<organism evidence="5 6">
    <name type="scientific">Blautia faecicola</name>
    <dbReference type="NCBI Taxonomy" id="2509240"/>
    <lineage>
        <taxon>Bacteria</taxon>
        <taxon>Bacillati</taxon>
        <taxon>Bacillota</taxon>
        <taxon>Clostridia</taxon>
        <taxon>Lachnospirales</taxon>
        <taxon>Lachnospiraceae</taxon>
        <taxon>Blautia</taxon>
    </lineage>
</organism>
<dbReference type="PANTHER" id="PTHR30146">
    <property type="entry name" value="LACI-RELATED TRANSCRIPTIONAL REPRESSOR"/>
    <property type="match status" value="1"/>
</dbReference>
<dbReference type="CDD" id="cd06267">
    <property type="entry name" value="PBP1_LacI_sugar_binding-like"/>
    <property type="match status" value="1"/>
</dbReference>
<dbReference type="InterPro" id="IPR000843">
    <property type="entry name" value="HTH_LacI"/>
</dbReference>
<dbReference type="GO" id="GO:0000976">
    <property type="term" value="F:transcription cis-regulatory region binding"/>
    <property type="evidence" value="ECO:0007669"/>
    <property type="project" value="TreeGrafter"/>
</dbReference>
<dbReference type="Proteomes" id="UP000290106">
    <property type="component" value="Unassembled WGS sequence"/>
</dbReference>
<dbReference type="OrthoDB" id="43195at2"/>
<dbReference type="Pfam" id="PF00356">
    <property type="entry name" value="LacI"/>
    <property type="match status" value="1"/>
</dbReference>
<dbReference type="SUPFAM" id="SSF53822">
    <property type="entry name" value="Periplasmic binding protein-like I"/>
    <property type="match status" value="1"/>
</dbReference>
<dbReference type="EMBL" id="SDKC01000001">
    <property type="protein sequence ID" value="RXS73835.1"/>
    <property type="molecule type" value="Genomic_DNA"/>
</dbReference>
<dbReference type="PANTHER" id="PTHR30146:SF109">
    <property type="entry name" value="HTH-TYPE TRANSCRIPTIONAL REGULATOR GALS"/>
    <property type="match status" value="1"/>
</dbReference>
<keyword evidence="6" id="KW-1185">Reference proteome</keyword>
<accession>A0A4V1NRI1</accession>
<evidence type="ECO:0000313" key="5">
    <source>
        <dbReference type="EMBL" id="RXS73835.1"/>
    </source>
</evidence>